<comment type="caution">
    <text evidence="2">The sequence shown here is derived from an EMBL/GenBank/DDBJ whole genome shotgun (WGS) entry which is preliminary data.</text>
</comment>
<dbReference type="PANTHER" id="PTHR40254">
    <property type="entry name" value="BLR0577 PROTEIN"/>
    <property type="match status" value="1"/>
</dbReference>
<protein>
    <recommendedName>
        <fullName evidence="1">FAD-dependent urate hydroxylase HpyO/Asp monooxygenase CreE-like FAD/NAD(P)-binding domain-containing protein</fullName>
    </recommendedName>
</protein>
<keyword evidence="3" id="KW-1185">Reference proteome</keyword>
<organism evidence="2 3">
    <name type="scientific">Sessilibacter corallicola</name>
    <dbReference type="NCBI Taxonomy" id="2904075"/>
    <lineage>
        <taxon>Bacteria</taxon>
        <taxon>Pseudomonadati</taxon>
        <taxon>Pseudomonadota</taxon>
        <taxon>Gammaproteobacteria</taxon>
        <taxon>Cellvibrionales</taxon>
        <taxon>Cellvibrionaceae</taxon>
        <taxon>Sessilibacter</taxon>
    </lineage>
</organism>
<evidence type="ECO:0000313" key="3">
    <source>
        <dbReference type="Proteomes" id="UP001465153"/>
    </source>
</evidence>
<evidence type="ECO:0000259" key="1">
    <source>
        <dbReference type="Pfam" id="PF13454"/>
    </source>
</evidence>
<dbReference type="InterPro" id="IPR036188">
    <property type="entry name" value="FAD/NAD-bd_sf"/>
</dbReference>
<dbReference type="Proteomes" id="UP001465153">
    <property type="component" value="Unassembled WGS sequence"/>
</dbReference>
<name>A0ABQ0AET1_9GAMM</name>
<sequence length="582" mass="66308">MSSTNPLRFCIVGTGFSGTAALVHLVKALIRTKRSSDSIEIITVEERSKNGPGFPYDYDELLPSHLCNNQAGVMSLYDNDFYDWMLENREFLINNHFELIKETHPLTSKEEWLPDADAFYPRALFGHYLEDRYYQYFDLAKDYNIDIVPYNGYSVTDGYRNNNKFYLEIINKRSGKPVKLDGFHRVLLSTGHWTVASASNSVTSKELNSPYPFYRVKRRIKQWLNDADGRKLRVFVKGMGPSGIDAVMSLVSDGSFQYNTQGQIVGFTPAGLCDHLEIFVGSRCGFFPAVRGDKPDYEFKYLTEDTFTELEKTVGHKLLLEDILSLIDAELKHATSGEINWSDVSNPKFTSAFEKLNYDKTCSVSNNLIHSILLKVRRMKFYRYLSGTEKQMYDKLLDTHFIRTAVPIPLSNAEKLIALFESGILKSVKMGYDISPNPIESDNGFELSYLNESGYTYIPIDAVIYASGQSFNLHSHPSQLVKNLLEKDELVAYEEENYVTGGVSLDSYDSYQVMCRDSKTGVVKPSEFIASFGVLTRFWQNERNFSAAFVEAAVWMAEQWSQLAKVEQNDINVRQSEAEIVD</sequence>
<gene>
    <name evidence="2" type="ORF">NBRC116591_39670</name>
</gene>
<reference evidence="2 3" key="1">
    <citation type="submission" date="2024-04" db="EMBL/GenBank/DDBJ databases">
        <title>Draft genome sequence of Sessilibacter corallicola NBRC 116591.</title>
        <authorList>
            <person name="Miyakawa T."/>
            <person name="Kusuya Y."/>
            <person name="Miura T."/>
        </authorList>
    </citation>
    <scope>NUCLEOTIDE SEQUENCE [LARGE SCALE GENOMIC DNA]</scope>
    <source>
        <strain evidence="2 3">KU-00831-HH</strain>
    </source>
</reference>
<proteinExistence type="predicted"/>
<dbReference type="SUPFAM" id="SSF51905">
    <property type="entry name" value="FAD/NAD(P)-binding domain"/>
    <property type="match status" value="1"/>
</dbReference>
<dbReference type="Pfam" id="PF13454">
    <property type="entry name" value="NAD_binding_9"/>
    <property type="match status" value="1"/>
</dbReference>
<dbReference type="EMBL" id="BAABWN010000020">
    <property type="protein sequence ID" value="GAA6170154.1"/>
    <property type="molecule type" value="Genomic_DNA"/>
</dbReference>
<dbReference type="PANTHER" id="PTHR40254:SF1">
    <property type="entry name" value="BLR0577 PROTEIN"/>
    <property type="match status" value="1"/>
</dbReference>
<feature type="domain" description="FAD-dependent urate hydroxylase HpyO/Asp monooxygenase CreE-like FAD/NAD(P)-binding" evidence="1">
    <location>
        <begin position="11"/>
        <end position="192"/>
    </location>
</feature>
<dbReference type="InterPro" id="IPR038732">
    <property type="entry name" value="HpyO/CreE_NAD-binding"/>
</dbReference>
<dbReference type="InterPro" id="IPR052189">
    <property type="entry name" value="L-asp_N-monooxygenase_NS-form"/>
</dbReference>
<accession>A0ABQ0AET1</accession>
<evidence type="ECO:0000313" key="2">
    <source>
        <dbReference type="EMBL" id="GAA6170154.1"/>
    </source>
</evidence>
<dbReference type="RefSeq" id="WP_353304486.1">
    <property type="nucleotide sequence ID" value="NZ_BAABWN010000020.1"/>
</dbReference>